<sequence length="64" mass="7035">MLESIGDVMGERTPEVRAFVETLRERDRLLAEGGMGVTTETLVVDLVGLLSSFELRLAALEADR</sequence>
<dbReference type="EMBL" id="CP107020">
    <property type="protein sequence ID" value="UYG16499.1"/>
    <property type="molecule type" value="Genomic_DNA"/>
</dbReference>
<protein>
    <recommendedName>
        <fullName evidence="3">Resolvase/invertase-type recombinase catalytic domain-containing protein</fullName>
    </recommendedName>
</protein>
<dbReference type="Proteomes" id="UP001164305">
    <property type="component" value="Chromosome"/>
</dbReference>
<keyword evidence="2" id="KW-1185">Reference proteome</keyword>
<accession>A0ABY6FZX2</accession>
<evidence type="ECO:0000313" key="1">
    <source>
        <dbReference type="EMBL" id="UYG16499.1"/>
    </source>
</evidence>
<proteinExistence type="predicted"/>
<gene>
    <name evidence="1" type="ORF">BRM3_12935</name>
</gene>
<dbReference type="RefSeq" id="WP_263593712.1">
    <property type="nucleotide sequence ID" value="NZ_CP107020.1"/>
</dbReference>
<reference evidence="1" key="1">
    <citation type="submission" date="2022-10" db="EMBL/GenBank/DDBJ databases">
        <title>Whole-Genome Sequencing of Brachybacterium huguangmaarense BRM-3, Isolated from Betula schmidtii.</title>
        <authorList>
            <person name="Haam D."/>
        </authorList>
    </citation>
    <scope>NUCLEOTIDE SEQUENCE</scope>
    <source>
        <strain evidence="1">BRM-3</strain>
    </source>
</reference>
<evidence type="ECO:0008006" key="3">
    <source>
        <dbReference type="Google" id="ProtNLM"/>
    </source>
</evidence>
<evidence type="ECO:0000313" key="2">
    <source>
        <dbReference type="Proteomes" id="UP001164305"/>
    </source>
</evidence>
<name>A0ABY6FZX2_9MICO</name>
<organism evidence="1 2">
    <name type="scientific">Brachybacterium huguangmaarense</name>
    <dbReference type="NCBI Taxonomy" id="1652028"/>
    <lineage>
        <taxon>Bacteria</taxon>
        <taxon>Bacillati</taxon>
        <taxon>Actinomycetota</taxon>
        <taxon>Actinomycetes</taxon>
        <taxon>Micrococcales</taxon>
        <taxon>Dermabacteraceae</taxon>
        <taxon>Brachybacterium</taxon>
    </lineage>
</organism>